<protein>
    <submittedName>
        <fullName evidence="1">Uncharacterized protein</fullName>
    </submittedName>
</protein>
<comment type="caution">
    <text evidence="1">The sequence shown here is derived from an EMBL/GenBank/DDBJ whole genome shotgun (WGS) entry which is preliminary data.</text>
</comment>
<dbReference type="RefSeq" id="WP_209917056.1">
    <property type="nucleotide sequence ID" value="NZ_JAGIOP010000002.1"/>
</dbReference>
<dbReference type="EMBL" id="JAGIOP010000002">
    <property type="protein sequence ID" value="MBP2452748.1"/>
    <property type="molecule type" value="Genomic_DNA"/>
</dbReference>
<evidence type="ECO:0000313" key="2">
    <source>
        <dbReference type="Proteomes" id="UP000694460"/>
    </source>
</evidence>
<reference evidence="1 2" key="1">
    <citation type="submission" date="2021-03" db="EMBL/GenBank/DDBJ databases">
        <title>Sequencing the genomes of 1000 actinobacteria strains.</title>
        <authorList>
            <person name="Klenk H.-P."/>
        </authorList>
    </citation>
    <scope>NUCLEOTIDE SEQUENCE [LARGE SCALE GENOMIC DNA]</scope>
    <source>
        <strain evidence="1 2">DSM 46713</strain>
    </source>
</reference>
<accession>A0ABS4ZTD8</accession>
<proteinExistence type="predicted"/>
<sequence>MKLHIELQEGWGGDLVEVSVGGKRAYDGRPTTRMQTGYAAGVEVDLPDPEESAIVEVRLPDRGIIARHEVSIRHETWIGLNLEGDEVRVREQPEQFGYV</sequence>
<organism evidence="1 2">
    <name type="scientific">Mycolicibacterium lutetiense</name>
    <dbReference type="NCBI Taxonomy" id="1641992"/>
    <lineage>
        <taxon>Bacteria</taxon>
        <taxon>Bacillati</taxon>
        <taxon>Actinomycetota</taxon>
        <taxon>Actinomycetes</taxon>
        <taxon>Mycobacteriales</taxon>
        <taxon>Mycobacteriaceae</taxon>
        <taxon>Mycolicibacterium</taxon>
    </lineage>
</organism>
<dbReference type="Proteomes" id="UP000694460">
    <property type="component" value="Unassembled WGS sequence"/>
</dbReference>
<evidence type="ECO:0000313" key="1">
    <source>
        <dbReference type="EMBL" id="MBP2452748.1"/>
    </source>
</evidence>
<gene>
    <name evidence="1" type="ORF">JOF57_002661</name>
</gene>
<name>A0ABS4ZTD8_9MYCO</name>
<keyword evidence="2" id="KW-1185">Reference proteome</keyword>